<name>A0A223LDU2_9CAUD</name>
<dbReference type="Proteomes" id="UP000226092">
    <property type="component" value="Segment"/>
</dbReference>
<organism evidence="1 2">
    <name type="scientific">Aeromonas phage AS-zj</name>
    <dbReference type="NCBI Taxonomy" id="2024208"/>
    <lineage>
        <taxon>Viruses</taxon>
        <taxon>Duplodnaviria</taxon>
        <taxon>Heunggongvirae</taxon>
        <taxon>Uroviricota</taxon>
        <taxon>Caudoviricetes</taxon>
        <taxon>Pantevenvirales</taxon>
        <taxon>Straboviridae</taxon>
        <taxon>Emmerichvirinae</taxon>
        <taxon>Ceceduovirus</taxon>
        <taxon>Ceceduovirus aszj</taxon>
    </lineage>
</organism>
<dbReference type="EMBL" id="MF448340">
    <property type="protein sequence ID" value="ASU00205.1"/>
    <property type="molecule type" value="Genomic_DNA"/>
</dbReference>
<keyword evidence="2" id="KW-1185">Reference proteome</keyword>
<sequence length="74" mass="8556">MQEQIQKLSSDIIVLKARIFDMSEESVAISQQNAKIFSMLAEALELDKEESSDIQFYLNKINHLKQNQVEVVKE</sequence>
<protein>
    <submittedName>
        <fullName evidence="1">Uncharacterized protein</fullName>
    </submittedName>
</protein>
<proteinExistence type="predicted"/>
<dbReference type="KEGG" id="vg:55604714"/>
<evidence type="ECO:0000313" key="1">
    <source>
        <dbReference type="EMBL" id="ASU00205.1"/>
    </source>
</evidence>
<accession>A0A223LDU2</accession>
<evidence type="ECO:0000313" key="2">
    <source>
        <dbReference type="Proteomes" id="UP000226092"/>
    </source>
</evidence>
<reference evidence="1 2" key="1">
    <citation type="submission" date="2017-07" db="EMBL/GenBank/DDBJ databases">
        <title>In vitro design and evaluation of phage cocktails against multidrug-resistant Aeromonas salmonicida.</title>
        <authorList>
            <person name="Chen L."/>
            <person name="Yuan S."/>
            <person name="Ma Y."/>
        </authorList>
    </citation>
    <scope>NUCLEOTIDE SEQUENCE [LARGE SCALE GENOMIC DNA]</scope>
</reference>
<dbReference type="GeneID" id="55604714"/>
<dbReference type="RefSeq" id="YP_009834647.1">
    <property type="nucleotide sequence ID" value="NC_048673.1"/>
</dbReference>